<evidence type="ECO:0000313" key="3">
    <source>
        <dbReference type="Proteomes" id="UP001153076"/>
    </source>
</evidence>
<dbReference type="PROSITE" id="PS52045">
    <property type="entry name" value="NEPROSIN_PEP_CD"/>
    <property type="match status" value="1"/>
</dbReference>
<dbReference type="PANTHER" id="PTHR31589">
    <property type="entry name" value="PROTEIN, PUTATIVE (DUF239)-RELATED-RELATED"/>
    <property type="match status" value="1"/>
</dbReference>
<dbReference type="Pfam" id="PF03080">
    <property type="entry name" value="Neprosin"/>
    <property type="match status" value="2"/>
</dbReference>
<dbReference type="InterPro" id="IPR053168">
    <property type="entry name" value="Glutamic_endopeptidase"/>
</dbReference>
<gene>
    <name evidence="2" type="ORF">Cgig2_002417</name>
</gene>
<dbReference type="InterPro" id="IPR025521">
    <property type="entry name" value="Neprosin_propep"/>
</dbReference>
<comment type="caution">
    <text evidence="2">The sequence shown here is derived from an EMBL/GenBank/DDBJ whole genome shotgun (WGS) entry which is preliminary data.</text>
</comment>
<dbReference type="PANTHER" id="PTHR31589:SF223">
    <property type="entry name" value="PROTEIN, PUTATIVE (DUF239)-RELATED"/>
    <property type="match status" value="1"/>
</dbReference>
<sequence>MFQKPCGPSFLSSGPGASVASLGSSLAFSTRGYLVKLMGFWGNLLQNRVSSQENWSDLEKSAVEKDEEGGLIQRIAETGKMLNQWNFREESQIKYVIEIRYRNTAIQVTEMDLRNGFCVLFLSWLVTVSGIGGRQFHAAREADMQEQRRHLNKPSVKTIKTEYGDIYDCIDFYKQPAFDHPLLKNHNFHPQMRPSSKPTWGTAGDFMQNTKASNFGLDDGGCPSGTVPIRRVSDGDRIQAQMLSNTYASRARPLSTGPKPGTHYAIVQTKTDPGFIKYLGVGANMSIYNPPVVRSQYSLGHITIESGPESIQVGWMVNQALYKDDQTRMFIYTDDLVNGNWWLEVGNGSVFKKVGFWPKDIFSGLAEPAPYAACGGVTYSEPGDLDPPMGAGHYPFEDTRFDAYCADIVVVNQEYKFVSVKMDEYTDTNEYRVKDKGIRRSFGHLAYFGGPGSNPSGL</sequence>
<protein>
    <recommendedName>
        <fullName evidence="1">Neprosin PEP catalytic domain-containing protein</fullName>
    </recommendedName>
</protein>
<keyword evidence="3" id="KW-1185">Reference proteome</keyword>
<proteinExistence type="predicted"/>
<dbReference type="EMBL" id="JAKOGI010000022">
    <property type="protein sequence ID" value="KAJ8449285.1"/>
    <property type="molecule type" value="Genomic_DNA"/>
</dbReference>
<dbReference type="Pfam" id="PF14365">
    <property type="entry name" value="Neprosin_AP"/>
    <property type="match status" value="1"/>
</dbReference>
<feature type="domain" description="Neprosin PEP catalytic" evidence="1">
    <location>
        <begin position="257"/>
        <end position="455"/>
    </location>
</feature>
<name>A0A9Q1KSZ1_9CARY</name>
<evidence type="ECO:0000313" key="2">
    <source>
        <dbReference type="EMBL" id="KAJ8449285.1"/>
    </source>
</evidence>
<accession>A0A9Q1KSZ1</accession>
<dbReference type="AlphaFoldDB" id="A0A9Q1KSZ1"/>
<dbReference type="Proteomes" id="UP001153076">
    <property type="component" value="Unassembled WGS sequence"/>
</dbReference>
<dbReference type="OrthoDB" id="1858978at2759"/>
<evidence type="ECO:0000259" key="1">
    <source>
        <dbReference type="PROSITE" id="PS52045"/>
    </source>
</evidence>
<reference evidence="2" key="1">
    <citation type="submission" date="2022-04" db="EMBL/GenBank/DDBJ databases">
        <title>Carnegiea gigantea Genome sequencing and assembly v2.</title>
        <authorList>
            <person name="Copetti D."/>
            <person name="Sanderson M.J."/>
            <person name="Burquez A."/>
            <person name="Wojciechowski M.F."/>
        </authorList>
    </citation>
    <scope>NUCLEOTIDE SEQUENCE</scope>
    <source>
        <strain evidence="2">SGP5-SGP5p</strain>
        <tissue evidence="2">Aerial part</tissue>
    </source>
</reference>
<dbReference type="InterPro" id="IPR004314">
    <property type="entry name" value="Neprosin"/>
</dbReference>
<organism evidence="2 3">
    <name type="scientific">Carnegiea gigantea</name>
    <dbReference type="NCBI Taxonomy" id="171969"/>
    <lineage>
        <taxon>Eukaryota</taxon>
        <taxon>Viridiplantae</taxon>
        <taxon>Streptophyta</taxon>
        <taxon>Embryophyta</taxon>
        <taxon>Tracheophyta</taxon>
        <taxon>Spermatophyta</taxon>
        <taxon>Magnoliopsida</taxon>
        <taxon>eudicotyledons</taxon>
        <taxon>Gunneridae</taxon>
        <taxon>Pentapetalae</taxon>
        <taxon>Caryophyllales</taxon>
        <taxon>Cactineae</taxon>
        <taxon>Cactaceae</taxon>
        <taxon>Cactoideae</taxon>
        <taxon>Echinocereeae</taxon>
        <taxon>Carnegiea</taxon>
    </lineage>
</organism>